<evidence type="ECO:0000313" key="2">
    <source>
        <dbReference type="Proteomes" id="UP001178461"/>
    </source>
</evidence>
<protein>
    <submittedName>
        <fullName evidence="1">Uncharacterized protein</fullName>
    </submittedName>
</protein>
<dbReference type="EMBL" id="OX395126">
    <property type="protein sequence ID" value="CAI5762579.1"/>
    <property type="molecule type" value="Genomic_DNA"/>
</dbReference>
<reference evidence="1" key="1">
    <citation type="submission" date="2022-12" db="EMBL/GenBank/DDBJ databases">
        <authorList>
            <person name="Alioto T."/>
            <person name="Alioto T."/>
            <person name="Gomez Garrido J."/>
        </authorList>
    </citation>
    <scope>NUCLEOTIDE SEQUENCE</scope>
</reference>
<accession>A0AA35NT14</accession>
<gene>
    <name evidence="1" type="ORF">PODLI_1B032155</name>
</gene>
<sequence length="94" mass="10946">MYLSSMIRIQVSFLISRKCELHFNIRAGGAHNDGFRKVTQLIWLQPTQEEFPFATLTSSHRKGLHRKLLTKFSAHTSRNRLSESDYTPCIPQRI</sequence>
<evidence type="ECO:0000313" key="1">
    <source>
        <dbReference type="EMBL" id="CAI5762579.1"/>
    </source>
</evidence>
<dbReference type="Proteomes" id="UP001178461">
    <property type="component" value="Chromosome 1"/>
</dbReference>
<organism evidence="1 2">
    <name type="scientific">Podarcis lilfordi</name>
    <name type="common">Lilford's wall lizard</name>
    <dbReference type="NCBI Taxonomy" id="74358"/>
    <lineage>
        <taxon>Eukaryota</taxon>
        <taxon>Metazoa</taxon>
        <taxon>Chordata</taxon>
        <taxon>Craniata</taxon>
        <taxon>Vertebrata</taxon>
        <taxon>Euteleostomi</taxon>
        <taxon>Lepidosauria</taxon>
        <taxon>Squamata</taxon>
        <taxon>Bifurcata</taxon>
        <taxon>Unidentata</taxon>
        <taxon>Episquamata</taxon>
        <taxon>Laterata</taxon>
        <taxon>Lacertibaenia</taxon>
        <taxon>Lacertidae</taxon>
        <taxon>Podarcis</taxon>
    </lineage>
</organism>
<proteinExistence type="predicted"/>
<dbReference type="AlphaFoldDB" id="A0AA35NT14"/>
<name>A0AA35NT14_9SAUR</name>
<keyword evidence="2" id="KW-1185">Reference proteome</keyword>